<dbReference type="InterPro" id="IPR014711">
    <property type="entry name" value="TopoI_cat_a-hlx-sub_euk"/>
</dbReference>
<keyword evidence="5" id="KW-0238">DNA-binding</keyword>
<dbReference type="Gene3D" id="3.90.15.10">
    <property type="entry name" value="Topoisomerase I, Chain A, domain 3"/>
    <property type="match status" value="1"/>
</dbReference>
<comment type="catalytic activity">
    <reaction evidence="1">
        <text>ATP-independent breakage of single-stranded DNA, followed by passage and rejoining.</text>
        <dbReference type="EC" id="5.6.2.1"/>
    </reaction>
</comment>
<accession>A0ABP7SCY0</accession>
<feature type="domain" description="DNA topoisomerase I catalytic core eukaryotic-type" evidence="7">
    <location>
        <begin position="87"/>
        <end position="298"/>
    </location>
</feature>
<feature type="domain" description="DNA topoisomerase IB N-terminal" evidence="8">
    <location>
        <begin position="27"/>
        <end position="75"/>
    </location>
</feature>
<evidence type="ECO:0000256" key="4">
    <source>
        <dbReference type="ARBA" id="ARBA00023029"/>
    </source>
</evidence>
<sequence length="369" mass="41436">MERQSPSRLRHSCDDQPGISRRQIKGKWAYFAADESRITDRDEIDRLNAIALPPAYTDAWYCPFPNGHIQATGRDARGRKQYRYHPDFRGRQDKKKYLGTIEFGAALPRLRKQVEEDLKAKATSREAVLAAVVRLLDTEHIRIGNEQYAKANKSFGATTLRTRHVRKSGNKLLVRFKGKHGITRELPISDRQLKRIVSKVADLPGQNLFQYMSEDGEACPVTSADVNDYIREATGGDFTAKNFRTWGASVIAFDQMLAAQEEEVRKISLKTVLEPVAEALGNTPAISRKSYVHPKLIDAARDNPKLPLGKLSRPRARKYLSSAEVGLLDWLMGGKKKRPTRTAEKKIDRVVAAANVSMKKVDEVAQAAA</sequence>
<evidence type="ECO:0000313" key="10">
    <source>
        <dbReference type="Proteomes" id="UP001501310"/>
    </source>
</evidence>
<dbReference type="Pfam" id="PF21338">
    <property type="entry name" value="Top1B_N_bact"/>
    <property type="match status" value="1"/>
</dbReference>
<evidence type="ECO:0000259" key="7">
    <source>
        <dbReference type="Pfam" id="PF01028"/>
    </source>
</evidence>
<dbReference type="SUPFAM" id="SSF56349">
    <property type="entry name" value="DNA breaking-rejoining enzymes"/>
    <property type="match status" value="1"/>
</dbReference>
<dbReference type="Pfam" id="PF01028">
    <property type="entry name" value="Topoisom_I"/>
    <property type="match status" value="1"/>
</dbReference>
<evidence type="ECO:0000259" key="8">
    <source>
        <dbReference type="Pfam" id="PF21338"/>
    </source>
</evidence>
<evidence type="ECO:0000256" key="3">
    <source>
        <dbReference type="ARBA" id="ARBA00012891"/>
    </source>
</evidence>
<dbReference type="Gene3D" id="3.30.66.10">
    <property type="entry name" value="DNA topoisomerase I domain"/>
    <property type="match status" value="1"/>
</dbReference>
<evidence type="ECO:0000256" key="5">
    <source>
        <dbReference type="ARBA" id="ARBA00023125"/>
    </source>
</evidence>
<dbReference type="Gene3D" id="1.10.132.120">
    <property type="match status" value="1"/>
</dbReference>
<dbReference type="InterPro" id="IPR049331">
    <property type="entry name" value="Top1B_N_bact"/>
</dbReference>
<dbReference type="SUPFAM" id="SSF55869">
    <property type="entry name" value="DNA topoisomerase I domain"/>
    <property type="match status" value="1"/>
</dbReference>
<dbReference type="Proteomes" id="UP001501310">
    <property type="component" value="Unassembled WGS sequence"/>
</dbReference>
<comment type="similarity">
    <text evidence="2">Belongs to the type IB topoisomerase family.</text>
</comment>
<evidence type="ECO:0000256" key="2">
    <source>
        <dbReference type="ARBA" id="ARBA00006645"/>
    </source>
</evidence>
<dbReference type="RefSeq" id="WP_344710853.1">
    <property type="nucleotide sequence ID" value="NZ_BAAAZD010000002.1"/>
</dbReference>
<protein>
    <recommendedName>
        <fullName evidence="3">DNA topoisomerase</fullName>
        <ecNumber evidence="3">5.6.2.1</ecNumber>
    </recommendedName>
</protein>
<evidence type="ECO:0000256" key="1">
    <source>
        <dbReference type="ARBA" id="ARBA00000213"/>
    </source>
</evidence>
<keyword evidence="4" id="KW-0799">Topoisomerase</keyword>
<dbReference type="InterPro" id="IPR013500">
    <property type="entry name" value="TopoI_cat_euk"/>
</dbReference>
<dbReference type="InterPro" id="IPR001631">
    <property type="entry name" value="TopoI"/>
</dbReference>
<dbReference type="InterPro" id="IPR011010">
    <property type="entry name" value="DNA_brk_join_enz"/>
</dbReference>
<keyword evidence="6" id="KW-0413">Isomerase</keyword>
<reference evidence="10" key="1">
    <citation type="journal article" date="2019" name="Int. J. Syst. Evol. Microbiol.">
        <title>The Global Catalogue of Microorganisms (GCM) 10K type strain sequencing project: providing services to taxonomists for standard genome sequencing and annotation.</title>
        <authorList>
            <consortium name="The Broad Institute Genomics Platform"/>
            <consortium name="The Broad Institute Genome Sequencing Center for Infectious Disease"/>
            <person name="Wu L."/>
            <person name="Ma J."/>
        </authorList>
    </citation>
    <scope>NUCLEOTIDE SEQUENCE [LARGE SCALE GENOMIC DNA]</scope>
    <source>
        <strain evidence="10">JCM 16603</strain>
    </source>
</reference>
<gene>
    <name evidence="9" type="ORF">GCM10022211_25190</name>
</gene>
<proteinExistence type="inferred from homology"/>
<dbReference type="PRINTS" id="PR00416">
    <property type="entry name" value="EUTPISMRASEI"/>
</dbReference>
<dbReference type="EC" id="5.6.2.1" evidence="3"/>
<dbReference type="EMBL" id="BAAAZD010000002">
    <property type="protein sequence ID" value="GAA4009854.1"/>
    <property type="molecule type" value="Genomic_DNA"/>
</dbReference>
<organism evidence="9 10">
    <name type="scientific">Sphingomonas humi</name>
    <dbReference type="NCBI Taxonomy" id="335630"/>
    <lineage>
        <taxon>Bacteria</taxon>
        <taxon>Pseudomonadati</taxon>
        <taxon>Pseudomonadota</taxon>
        <taxon>Alphaproteobacteria</taxon>
        <taxon>Sphingomonadales</taxon>
        <taxon>Sphingomonadaceae</taxon>
        <taxon>Sphingomonas</taxon>
    </lineage>
</organism>
<evidence type="ECO:0000256" key="6">
    <source>
        <dbReference type="ARBA" id="ARBA00023235"/>
    </source>
</evidence>
<keyword evidence="10" id="KW-1185">Reference proteome</keyword>
<comment type="caution">
    <text evidence="9">The sequence shown here is derived from an EMBL/GenBank/DDBJ whole genome shotgun (WGS) entry which is preliminary data.</text>
</comment>
<name>A0ABP7SCY0_9SPHN</name>
<dbReference type="InterPro" id="IPR035447">
    <property type="entry name" value="DNA_topo_I_N_sf"/>
</dbReference>
<dbReference type="PROSITE" id="PS52038">
    <property type="entry name" value="TOPO_IB_2"/>
    <property type="match status" value="1"/>
</dbReference>
<evidence type="ECO:0000313" key="9">
    <source>
        <dbReference type="EMBL" id="GAA4009854.1"/>
    </source>
</evidence>